<reference evidence="1 2" key="1">
    <citation type="submission" date="2020-08" db="EMBL/GenBank/DDBJ databases">
        <title>Sequencing the genomes of 1000 actinobacteria strains.</title>
        <authorList>
            <person name="Klenk H.-P."/>
        </authorList>
    </citation>
    <scope>NUCLEOTIDE SEQUENCE [LARGE SCALE GENOMIC DNA]</scope>
    <source>
        <strain evidence="1 2">DSM 105498</strain>
    </source>
</reference>
<sequence length="278" mass="28113">MLIAVCCDRGAPGSTTTSLALGVSTPEPTIVVEADPYGGDLALRCVAPGGHGEAFPPTPTVLTLATEARTTVTPGLAAGKAHEFTGSTRVVPGHFSAEQAAGVKNWAPLAEALRASASRVVADLGRIHSSSPTIPVAAAADVVVMVTRPEVGAVMHLKDRLERLAPVLANIRNAPPVVVPVVVTPKRFAGAVLEHVGRMLAPSNAAGVIAGIGWIALDPTGVEAMHAGQVGGKKNARTPLLKSAGVLNDQINQAAGVGPYGTPEAAQVDAYAGHGEEA</sequence>
<dbReference type="Gene3D" id="3.40.50.300">
    <property type="entry name" value="P-loop containing nucleotide triphosphate hydrolases"/>
    <property type="match status" value="1"/>
</dbReference>
<organism evidence="1 2">
    <name type="scientific">Nocardioides soli</name>
    <dbReference type="NCBI Taxonomy" id="1036020"/>
    <lineage>
        <taxon>Bacteria</taxon>
        <taxon>Bacillati</taxon>
        <taxon>Actinomycetota</taxon>
        <taxon>Actinomycetes</taxon>
        <taxon>Propionibacteriales</taxon>
        <taxon>Nocardioidaceae</taxon>
        <taxon>Nocardioides</taxon>
    </lineage>
</organism>
<evidence type="ECO:0000313" key="1">
    <source>
        <dbReference type="EMBL" id="MBB3043353.1"/>
    </source>
</evidence>
<dbReference type="EMBL" id="JACHWR010000002">
    <property type="protein sequence ID" value="MBB3043353.1"/>
    <property type="molecule type" value="Genomic_DNA"/>
</dbReference>
<evidence type="ECO:0008006" key="3">
    <source>
        <dbReference type="Google" id="ProtNLM"/>
    </source>
</evidence>
<name>A0A7W4Z1X5_9ACTN</name>
<dbReference type="RefSeq" id="WP_183593214.1">
    <property type="nucleotide sequence ID" value="NZ_JACHWR010000002.1"/>
</dbReference>
<comment type="caution">
    <text evidence="1">The sequence shown here is derived from an EMBL/GenBank/DDBJ whole genome shotgun (WGS) entry which is preliminary data.</text>
</comment>
<accession>A0A7W4Z1X5</accession>
<keyword evidence="2" id="KW-1185">Reference proteome</keyword>
<dbReference type="SUPFAM" id="SSF52540">
    <property type="entry name" value="P-loop containing nucleoside triphosphate hydrolases"/>
    <property type="match status" value="1"/>
</dbReference>
<proteinExistence type="predicted"/>
<dbReference type="Proteomes" id="UP000589626">
    <property type="component" value="Unassembled WGS sequence"/>
</dbReference>
<protein>
    <recommendedName>
        <fullName evidence="3">ParA family protein</fullName>
    </recommendedName>
</protein>
<dbReference type="InterPro" id="IPR027417">
    <property type="entry name" value="P-loop_NTPase"/>
</dbReference>
<gene>
    <name evidence="1" type="ORF">FHU40_003171</name>
</gene>
<evidence type="ECO:0000313" key="2">
    <source>
        <dbReference type="Proteomes" id="UP000589626"/>
    </source>
</evidence>
<dbReference type="AlphaFoldDB" id="A0A7W4Z1X5"/>